<name>A0A372ISA0_9BACT</name>
<dbReference type="SUPFAM" id="SSF53448">
    <property type="entry name" value="Nucleotide-diphospho-sugar transferases"/>
    <property type="match status" value="1"/>
</dbReference>
<dbReference type="Gene3D" id="3.90.550.10">
    <property type="entry name" value="Spore Coat Polysaccharide Biosynthesis Protein SpsA, Chain A"/>
    <property type="match status" value="1"/>
</dbReference>
<dbReference type="PANTHER" id="PTHR43630">
    <property type="entry name" value="POLY-BETA-1,6-N-ACETYL-D-GLUCOSAMINE SYNTHASE"/>
    <property type="match status" value="1"/>
</dbReference>
<keyword evidence="3 5" id="KW-0808">Transferase</keyword>
<dbReference type="RefSeq" id="WP_117298141.1">
    <property type="nucleotide sequence ID" value="NZ_QVQT02000002.1"/>
</dbReference>
<proteinExistence type="inferred from homology"/>
<evidence type="ECO:0000256" key="3">
    <source>
        <dbReference type="ARBA" id="ARBA00022679"/>
    </source>
</evidence>
<dbReference type="OrthoDB" id="9797391at2"/>
<keyword evidence="2" id="KW-0328">Glycosyltransferase</keyword>
<gene>
    <name evidence="5" type="ORF">D0Y96_04315</name>
</gene>
<keyword evidence="4" id="KW-1133">Transmembrane helix</keyword>
<evidence type="ECO:0000256" key="1">
    <source>
        <dbReference type="ARBA" id="ARBA00006739"/>
    </source>
</evidence>
<accession>A0A372ISA0</accession>
<comment type="similarity">
    <text evidence="1">Belongs to the glycosyltransferase 2 family.</text>
</comment>
<evidence type="ECO:0000313" key="6">
    <source>
        <dbReference type="Proteomes" id="UP000264702"/>
    </source>
</evidence>
<comment type="caution">
    <text evidence="5">The sequence shown here is derived from an EMBL/GenBank/DDBJ whole genome shotgun (WGS) entry which is preliminary data.</text>
</comment>
<feature type="transmembrane region" description="Helical" evidence="4">
    <location>
        <begin position="12"/>
        <end position="37"/>
    </location>
</feature>
<dbReference type="GO" id="GO:0016757">
    <property type="term" value="F:glycosyltransferase activity"/>
    <property type="evidence" value="ECO:0007669"/>
    <property type="project" value="UniProtKB-KW"/>
</dbReference>
<evidence type="ECO:0000256" key="4">
    <source>
        <dbReference type="SAM" id="Phobius"/>
    </source>
</evidence>
<keyword evidence="4" id="KW-0472">Membrane</keyword>
<feature type="transmembrane region" description="Helical" evidence="4">
    <location>
        <begin position="303"/>
        <end position="328"/>
    </location>
</feature>
<keyword evidence="6" id="KW-1185">Reference proteome</keyword>
<sequence>MSTMISMTLTAMGALLAVATLPLVLELLTLTAAFLLLRRRRQLYPGSAPAPRLTVVVPAHNEQGLVGGCVASLLASAAGWAKVMVIAHNCSDATAKNAALAGADVRVYDDPAMRGKGHALRYGFAKAIEEGAEAVLVVDADSTVSAGLISAVLRHLQDGEAAVQCRYEMLSATTKTKSRLTSLAFRAFTYIRPMGRERLGFSAGILGNGFALTADLLQRVPYEAFSVVEDLEYHIHLLLAGERVRFIGEAIVSSDGPSSAAGESVQQSRWQGGRLRVARVWLPRLFRQLLRGRLRLLEPMLDLAGLPMAFGVAALVAACFVPILWVRIYALTSLAVAVIHVLTAAFAGPDVAGTLRALAMAPFYILWKFRLVPGLLRASGAQATWVRTERRTSL</sequence>
<organism evidence="5 6">
    <name type="scientific">Paracidobacterium acidisoli</name>
    <dbReference type="NCBI Taxonomy" id="2303751"/>
    <lineage>
        <taxon>Bacteria</taxon>
        <taxon>Pseudomonadati</taxon>
        <taxon>Acidobacteriota</taxon>
        <taxon>Terriglobia</taxon>
        <taxon>Terriglobales</taxon>
        <taxon>Acidobacteriaceae</taxon>
        <taxon>Paracidobacterium</taxon>
    </lineage>
</organism>
<dbReference type="EMBL" id="QVQT01000002">
    <property type="protein sequence ID" value="RFU17393.1"/>
    <property type="molecule type" value="Genomic_DNA"/>
</dbReference>
<dbReference type="Proteomes" id="UP000264702">
    <property type="component" value="Unassembled WGS sequence"/>
</dbReference>
<evidence type="ECO:0000256" key="2">
    <source>
        <dbReference type="ARBA" id="ARBA00022676"/>
    </source>
</evidence>
<dbReference type="AlphaFoldDB" id="A0A372ISA0"/>
<feature type="transmembrane region" description="Helical" evidence="4">
    <location>
        <begin position="334"/>
        <end position="367"/>
    </location>
</feature>
<dbReference type="PANTHER" id="PTHR43630:SF1">
    <property type="entry name" value="POLY-BETA-1,6-N-ACETYL-D-GLUCOSAMINE SYNTHASE"/>
    <property type="match status" value="1"/>
</dbReference>
<protein>
    <submittedName>
        <fullName evidence="5">Glycosyltransferase</fullName>
    </submittedName>
</protein>
<dbReference type="CDD" id="cd06438">
    <property type="entry name" value="EpsO_like"/>
    <property type="match status" value="1"/>
</dbReference>
<keyword evidence="4" id="KW-0812">Transmembrane</keyword>
<dbReference type="InterPro" id="IPR029044">
    <property type="entry name" value="Nucleotide-diphossugar_trans"/>
</dbReference>
<dbReference type="Pfam" id="PF13641">
    <property type="entry name" value="Glyco_tranf_2_3"/>
    <property type="match status" value="1"/>
</dbReference>
<reference evidence="5 6" key="1">
    <citation type="submission" date="2018-08" db="EMBL/GenBank/DDBJ databases">
        <title>Acidipila sp. 4G-K13, an acidobacterium isolated from forest soil.</title>
        <authorList>
            <person name="Gao Z.-H."/>
            <person name="Qiu L.-H."/>
        </authorList>
    </citation>
    <scope>NUCLEOTIDE SEQUENCE [LARGE SCALE GENOMIC DNA]</scope>
    <source>
        <strain evidence="5 6">4G-K13</strain>
    </source>
</reference>
<evidence type="ECO:0000313" key="5">
    <source>
        <dbReference type="EMBL" id="RFU17393.1"/>
    </source>
</evidence>